<evidence type="ECO:0008006" key="4">
    <source>
        <dbReference type="Google" id="ProtNLM"/>
    </source>
</evidence>
<evidence type="ECO:0000313" key="3">
    <source>
        <dbReference type="Proteomes" id="UP000320390"/>
    </source>
</evidence>
<keyword evidence="1" id="KW-0812">Transmembrane</keyword>
<protein>
    <recommendedName>
        <fullName evidence="4">Mg(2+) transport ATPase</fullName>
    </recommendedName>
</protein>
<keyword evidence="1" id="KW-0472">Membrane</keyword>
<dbReference type="AlphaFoldDB" id="A0A518EM15"/>
<keyword evidence="3" id="KW-1185">Reference proteome</keyword>
<dbReference type="Proteomes" id="UP000320390">
    <property type="component" value="Chromosome"/>
</dbReference>
<organism evidence="2 3">
    <name type="scientific">Saltatorellus ferox</name>
    <dbReference type="NCBI Taxonomy" id="2528018"/>
    <lineage>
        <taxon>Bacteria</taxon>
        <taxon>Pseudomonadati</taxon>
        <taxon>Planctomycetota</taxon>
        <taxon>Planctomycetia</taxon>
        <taxon>Planctomycetia incertae sedis</taxon>
        <taxon>Saltatorellus</taxon>
    </lineage>
</organism>
<dbReference type="RefSeq" id="WP_145194556.1">
    <property type="nucleotide sequence ID" value="NZ_CP036434.1"/>
</dbReference>
<accession>A0A518EM15</accession>
<feature type="transmembrane region" description="Helical" evidence="1">
    <location>
        <begin position="21"/>
        <end position="39"/>
    </location>
</feature>
<name>A0A518EM15_9BACT</name>
<keyword evidence="1" id="KW-1133">Transmembrane helix</keyword>
<reference evidence="2 3" key="1">
    <citation type="submission" date="2019-02" db="EMBL/GenBank/DDBJ databases">
        <title>Deep-cultivation of Planctomycetes and their phenomic and genomic characterization uncovers novel biology.</title>
        <authorList>
            <person name="Wiegand S."/>
            <person name="Jogler M."/>
            <person name="Boedeker C."/>
            <person name="Pinto D."/>
            <person name="Vollmers J."/>
            <person name="Rivas-Marin E."/>
            <person name="Kohn T."/>
            <person name="Peeters S.H."/>
            <person name="Heuer A."/>
            <person name="Rast P."/>
            <person name="Oberbeckmann S."/>
            <person name="Bunk B."/>
            <person name="Jeske O."/>
            <person name="Meyerdierks A."/>
            <person name="Storesund J.E."/>
            <person name="Kallscheuer N."/>
            <person name="Luecker S."/>
            <person name="Lage O.M."/>
            <person name="Pohl T."/>
            <person name="Merkel B.J."/>
            <person name="Hornburger P."/>
            <person name="Mueller R.-W."/>
            <person name="Bruemmer F."/>
            <person name="Labrenz M."/>
            <person name="Spormann A.M."/>
            <person name="Op den Camp H."/>
            <person name="Overmann J."/>
            <person name="Amann R."/>
            <person name="Jetten M.S.M."/>
            <person name="Mascher T."/>
            <person name="Medema M.H."/>
            <person name="Devos D.P."/>
            <person name="Kaster A.-K."/>
            <person name="Ovreas L."/>
            <person name="Rohde M."/>
            <person name="Galperin M.Y."/>
            <person name="Jogler C."/>
        </authorList>
    </citation>
    <scope>NUCLEOTIDE SEQUENCE [LARGE SCALE GENOMIC DNA]</scope>
    <source>
        <strain evidence="2 3">Poly30</strain>
    </source>
</reference>
<feature type="transmembrane region" description="Helical" evidence="1">
    <location>
        <begin position="51"/>
        <end position="71"/>
    </location>
</feature>
<sequence length="228" mass="24255">MPQLQETAGALPSVVYGAPEILVNLGVSIVLGMIVAIIYRQTHKGLSYSQSFTLTVIFVAVIVAIVMMVIGNSLSRAFALVGALSIIRFRTVVKDTKDTAFVFWALSVGMAAGTGNYVLGGIGTAVVSVLALVLHATNFGALYKSEFILRFRYATGADSSAHLEQINLLSKRSSMLHIEHSGDGKSLQLTYDIVLKEGRTAQELATAMGALPSVSEVVLIASKSDVDY</sequence>
<dbReference type="Pfam" id="PF16316">
    <property type="entry name" value="DUF4956"/>
    <property type="match status" value="1"/>
</dbReference>
<evidence type="ECO:0000313" key="2">
    <source>
        <dbReference type="EMBL" id="QDV05133.1"/>
    </source>
</evidence>
<proteinExistence type="predicted"/>
<gene>
    <name evidence="2" type="ORF">Poly30_06280</name>
</gene>
<dbReference type="OrthoDB" id="9803265at2"/>
<evidence type="ECO:0000256" key="1">
    <source>
        <dbReference type="SAM" id="Phobius"/>
    </source>
</evidence>
<dbReference type="EMBL" id="CP036434">
    <property type="protein sequence ID" value="QDV05133.1"/>
    <property type="molecule type" value="Genomic_DNA"/>
</dbReference>
<dbReference type="InterPro" id="IPR032531">
    <property type="entry name" value="DUF4956"/>
</dbReference>